<protein>
    <recommendedName>
        <fullName evidence="5">ABC transporter permease</fullName>
    </recommendedName>
</protein>
<gene>
    <name evidence="3" type="ORF">ACFOX3_11410</name>
</gene>
<sequence length="457" mass="50885">MNRYLLPFKREFWEYRGSFIRLPFFGAAIIALLMTAALTLYATNVIEYVFEDDDFRFTTSKEFVNGKMHLDIDFNEQEVHREALEAARESLIQARDDLQQHGADFDPEEIEQDLEAARQDLAQAQQALARIGINIDLSNATTGIDHSKIKADVQRQVNREIAKIDQEIAQLERELTNAIIAPPKAPAAPVAPAAPSTPPEAEDIRQFPSQVIVIKGDQALGFSDDNIESINDVIRVFFVIFSGLMMIVGIFYLLSCLYTDRKDNSVLFWKSMPISEMQNTLTKFSTGIFILPTIAVLAGLLVGLAFTMLSMIYVASYSSSTTPWELLAGINLFSFAIQHWITAIGVALWCLPLFAWLIFASAAARRSPFMLALLPPAALIIAEQVVFSSTWIVEAISRRIPGVAIQENGEAGFLLFEKAGLNHIGAFLTNPGLWTGLIIGAGLLYATVWLRNNRYEV</sequence>
<feature type="transmembrane region" description="Helical" evidence="2">
    <location>
        <begin position="335"/>
        <end position="359"/>
    </location>
</feature>
<dbReference type="RefSeq" id="WP_290264864.1">
    <property type="nucleotide sequence ID" value="NZ_JAUFQG010000006.1"/>
</dbReference>
<evidence type="ECO:0000313" key="3">
    <source>
        <dbReference type="EMBL" id="MFC4362911.1"/>
    </source>
</evidence>
<dbReference type="EMBL" id="JBHSCX010000013">
    <property type="protein sequence ID" value="MFC4362911.1"/>
    <property type="molecule type" value="Genomic_DNA"/>
</dbReference>
<feature type="transmembrane region" description="Helical" evidence="2">
    <location>
        <begin position="233"/>
        <end position="254"/>
    </location>
</feature>
<keyword evidence="1" id="KW-0175">Coiled coil</keyword>
<keyword evidence="2" id="KW-0812">Transmembrane</keyword>
<accession>A0ABV8V4U3</accession>
<evidence type="ECO:0000256" key="1">
    <source>
        <dbReference type="SAM" id="Coils"/>
    </source>
</evidence>
<feature type="transmembrane region" description="Helical" evidence="2">
    <location>
        <begin position="432"/>
        <end position="450"/>
    </location>
</feature>
<evidence type="ECO:0000313" key="4">
    <source>
        <dbReference type="Proteomes" id="UP001595840"/>
    </source>
</evidence>
<name>A0ABV8V4U3_9GAMM</name>
<keyword evidence="2" id="KW-0472">Membrane</keyword>
<evidence type="ECO:0000256" key="2">
    <source>
        <dbReference type="SAM" id="Phobius"/>
    </source>
</evidence>
<comment type="caution">
    <text evidence="3">The sequence shown here is derived from an EMBL/GenBank/DDBJ whole genome shotgun (WGS) entry which is preliminary data.</text>
</comment>
<organism evidence="3 4">
    <name type="scientific">Simiduia curdlanivorans</name>
    <dbReference type="NCBI Taxonomy" id="1492769"/>
    <lineage>
        <taxon>Bacteria</taxon>
        <taxon>Pseudomonadati</taxon>
        <taxon>Pseudomonadota</taxon>
        <taxon>Gammaproteobacteria</taxon>
        <taxon>Cellvibrionales</taxon>
        <taxon>Cellvibrionaceae</taxon>
        <taxon>Simiduia</taxon>
    </lineage>
</organism>
<feature type="transmembrane region" description="Helical" evidence="2">
    <location>
        <begin position="371"/>
        <end position="393"/>
    </location>
</feature>
<evidence type="ECO:0008006" key="5">
    <source>
        <dbReference type="Google" id="ProtNLM"/>
    </source>
</evidence>
<keyword evidence="2" id="KW-1133">Transmembrane helix</keyword>
<dbReference type="Proteomes" id="UP001595840">
    <property type="component" value="Unassembled WGS sequence"/>
</dbReference>
<feature type="transmembrane region" description="Helical" evidence="2">
    <location>
        <begin position="20"/>
        <end position="42"/>
    </location>
</feature>
<feature type="transmembrane region" description="Helical" evidence="2">
    <location>
        <begin position="287"/>
        <end position="315"/>
    </location>
</feature>
<feature type="coiled-coil region" evidence="1">
    <location>
        <begin position="81"/>
        <end position="181"/>
    </location>
</feature>
<keyword evidence="4" id="KW-1185">Reference proteome</keyword>
<reference evidence="4" key="1">
    <citation type="journal article" date="2019" name="Int. J. Syst. Evol. Microbiol.">
        <title>The Global Catalogue of Microorganisms (GCM) 10K type strain sequencing project: providing services to taxonomists for standard genome sequencing and annotation.</title>
        <authorList>
            <consortium name="The Broad Institute Genomics Platform"/>
            <consortium name="The Broad Institute Genome Sequencing Center for Infectious Disease"/>
            <person name="Wu L."/>
            <person name="Ma J."/>
        </authorList>
    </citation>
    <scope>NUCLEOTIDE SEQUENCE [LARGE SCALE GENOMIC DNA]</scope>
    <source>
        <strain evidence="4">CECT 8570</strain>
    </source>
</reference>
<proteinExistence type="predicted"/>